<keyword evidence="3" id="KW-0804">Transcription</keyword>
<keyword evidence="2" id="KW-0805">Transcription regulation</keyword>
<dbReference type="InterPro" id="IPR011598">
    <property type="entry name" value="bHLH_dom"/>
</dbReference>
<comment type="subcellular location">
    <subcellularLocation>
        <location evidence="1">Nucleus</location>
    </subcellularLocation>
</comment>
<name>A0AAN9K392_CLITE</name>
<dbReference type="PANTHER" id="PTHR45959">
    <property type="entry name" value="BHLH TRANSCRIPTION FACTOR"/>
    <property type="match status" value="1"/>
</dbReference>
<dbReference type="Pfam" id="PF00010">
    <property type="entry name" value="HLH"/>
    <property type="match status" value="1"/>
</dbReference>
<evidence type="ECO:0000256" key="1">
    <source>
        <dbReference type="ARBA" id="ARBA00004123"/>
    </source>
</evidence>
<dbReference type="PROSITE" id="PS50888">
    <property type="entry name" value="BHLH"/>
    <property type="match status" value="1"/>
</dbReference>
<dbReference type="EMBL" id="JAYKXN010000002">
    <property type="protein sequence ID" value="KAK7309121.1"/>
    <property type="molecule type" value="Genomic_DNA"/>
</dbReference>
<dbReference type="InterPro" id="IPR036638">
    <property type="entry name" value="HLH_DNA-bd_sf"/>
</dbReference>
<dbReference type="PANTHER" id="PTHR45959:SF43">
    <property type="entry name" value="BASIC HELIX LOOP HELIX (BHLH) DNA-BINDING FAMILY PROTEIN"/>
    <property type="match status" value="1"/>
</dbReference>
<feature type="domain" description="BHLH" evidence="7">
    <location>
        <begin position="117"/>
        <end position="166"/>
    </location>
</feature>
<evidence type="ECO:0000256" key="6">
    <source>
        <dbReference type="SAM" id="MobiDB-lite"/>
    </source>
</evidence>
<comment type="caution">
    <text evidence="8">The sequence shown here is derived from an EMBL/GenBank/DDBJ whole genome shotgun (WGS) entry which is preliminary data.</text>
</comment>
<dbReference type="Proteomes" id="UP001359559">
    <property type="component" value="Unassembled WGS sequence"/>
</dbReference>
<feature type="region of interest" description="Disordered" evidence="6">
    <location>
        <begin position="54"/>
        <end position="123"/>
    </location>
</feature>
<dbReference type="GO" id="GO:0080090">
    <property type="term" value="P:regulation of primary metabolic process"/>
    <property type="evidence" value="ECO:0007669"/>
    <property type="project" value="UniProtKB-ARBA"/>
</dbReference>
<accession>A0AAN9K392</accession>
<proteinExistence type="predicted"/>
<dbReference type="SMART" id="SM00353">
    <property type="entry name" value="HLH"/>
    <property type="match status" value="1"/>
</dbReference>
<evidence type="ECO:0000256" key="5">
    <source>
        <dbReference type="SAM" id="Coils"/>
    </source>
</evidence>
<organism evidence="8 9">
    <name type="scientific">Clitoria ternatea</name>
    <name type="common">Butterfly pea</name>
    <dbReference type="NCBI Taxonomy" id="43366"/>
    <lineage>
        <taxon>Eukaryota</taxon>
        <taxon>Viridiplantae</taxon>
        <taxon>Streptophyta</taxon>
        <taxon>Embryophyta</taxon>
        <taxon>Tracheophyta</taxon>
        <taxon>Spermatophyta</taxon>
        <taxon>Magnoliopsida</taxon>
        <taxon>eudicotyledons</taxon>
        <taxon>Gunneridae</taxon>
        <taxon>Pentapetalae</taxon>
        <taxon>rosids</taxon>
        <taxon>fabids</taxon>
        <taxon>Fabales</taxon>
        <taxon>Fabaceae</taxon>
        <taxon>Papilionoideae</taxon>
        <taxon>50 kb inversion clade</taxon>
        <taxon>NPAAA clade</taxon>
        <taxon>indigoferoid/millettioid clade</taxon>
        <taxon>Phaseoleae</taxon>
        <taxon>Clitoria</taxon>
    </lineage>
</organism>
<feature type="compositionally biased region" description="Polar residues" evidence="6">
    <location>
        <begin position="54"/>
        <end position="70"/>
    </location>
</feature>
<dbReference type="Gene3D" id="4.10.280.10">
    <property type="entry name" value="Helix-loop-helix DNA-binding domain"/>
    <property type="match status" value="1"/>
</dbReference>
<evidence type="ECO:0000256" key="2">
    <source>
        <dbReference type="ARBA" id="ARBA00023015"/>
    </source>
</evidence>
<evidence type="ECO:0000256" key="3">
    <source>
        <dbReference type="ARBA" id="ARBA00023163"/>
    </source>
</evidence>
<gene>
    <name evidence="8" type="ORF">RJT34_05607</name>
</gene>
<keyword evidence="5" id="KW-0175">Coiled coil</keyword>
<dbReference type="SUPFAM" id="SSF47459">
    <property type="entry name" value="HLH, helix-loop-helix DNA-binding domain"/>
    <property type="match status" value="1"/>
</dbReference>
<dbReference type="InterPro" id="IPR052610">
    <property type="entry name" value="bHLH_transcription_regulator"/>
</dbReference>
<evidence type="ECO:0000256" key="4">
    <source>
        <dbReference type="ARBA" id="ARBA00023242"/>
    </source>
</evidence>
<evidence type="ECO:0000259" key="7">
    <source>
        <dbReference type="PROSITE" id="PS50888"/>
    </source>
</evidence>
<feature type="compositionally biased region" description="Polar residues" evidence="6">
    <location>
        <begin position="78"/>
        <end position="117"/>
    </location>
</feature>
<dbReference type="Pfam" id="PF22754">
    <property type="entry name" value="bHLH-TF_ACT-like_plant"/>
    <property type="match status" value="1"/>
</dbReference>
<dbReference type="GO" id="GO:0046983">
    <property type="term" value="F:protein dimerization activity"/>
    <property type="evidence" value="ECO:0007669"/>
    <property type="project" value="InterPro"/>
</dbReference>
<sequence>MDAPPLTFLSDLPLKEMGDSNYFEEWHLNLLAEDDAELLPLHEIACAVKGKNLQQPLSPESTVRNSFTEETSLERPTKTNGNSSCMIITNIQQPLSQSQTPKGSSENQNSETENIKGQGTDHILAERQRREKISRNLAELAALIPGFKKKDRASVLGDAAKYVKELQKRLILLEEERKKRDGRVIEIVGVVVKKSRLSEEDGGNSNLPPHVEARVSDKNVLLRIHCQKQNGLFLKMLDEFQKLHLFVVHSSVLPFGDSMLSITIVTQMEDGYILTIKDLVRNLYEWLQ</sequence>
<protein>
    <recommendedName>
        <fullName evidence="7">BHLH domain-containing protein</fullName>
    </recommendedName>
</protein>
<dbReference type="GO" id="GO:0005634">
    <property type="term" value="C:nucleus"/>
    <property type="evidence" value="ECO:0007669"/>
    <property type="project" value="UniProtKB-SubCell"/>
</dbReference>
<evidence type="ECO:0000313" key="9">
    <source>
        <dbReference type="Proteomes" id="UP001359559"/>
    </source>
</evidence>
<evidence type="ECO:0000313" key="8">
    <source>
        <dbReference type="EMBL" id="KAK7309121.1"/>
    </source>
</evidence>
<dbReference type="InterPro" id="IPR054502">
    <property type="entry name" value="bHLH-TF_ACT-like_plant"/>
</dbReference>
<feature type="coiled-coil region" evidence="5">
    <location>
        <begin position="156"/>
        <end position="183"/>
    </location>
</feature>
<dbReference type="AlphaFoldDB" id="A0AAN9K392"/>
<keyword evidence="4" id="KW-0539">Nucleus</keyword>
<reference evidence="8 9" key="1">
    <citation type="submission" date="2024-01" db="EMBL/GenBank/DDBJ databases">
        <title>The genomes of 5 underutilized Papilionoideae crops provide insights into root nodulation and disease resistance.</title>
        <authorList>
            <person name="Yuan L."/>
        </authorList>
    </citation>
    <scope>NUCLEOTIDE SEQUENCE [LARGE SCALE GENOMIC DNA]</scope>
    <source>
        <strain evidence="8">LY-2023</strain>
        <tissue evidence="8">Leaf</tissue>
    </source>
</reference>
<keyword evidence="9" id="KW-1185">Reference proteome</keyword>